<proteinExistence type="predicted"/>
<feature type="compositionally biased region" description="Basic residues" evidence="1">
    <location>
        <begin position="1"/>
        <end position="17"/>
    </location>
</feature>
<dbReference type="EMBL" id="MN740916">
    <property type="protein sequence ID" value="QHU17615.1"/>
    <property type="molecule type" value="Genomic_DNA"/>
</dbReference>
<feature type="compositionally biased region" description="Low complexity" evidence="1">
    <location>
        <begin position="336"/>
        <end position="352"/>
    </location>
</feature>
<name>A0A6C0KI03_9ZZZZ</name>
<organism evidence="2">
    <name type="scientific">viral metagenome</name>
    <dbReference type="NCBI Taxonomy" id="1070528"/>
    <lineage>
        <taxon>unclassified sequences</taxon>
        <taxon>metagenomes</taxon>
        <taxon>organismal metagenomes</taxon>
    </lineage>
</organism>
<sequence>MRNTKKRIKRNKRRTRKYSSSLTGGNNTSSVSSNTSPSSGSKGSFFRQGLTRIGERAGLTRKRSSPAVENTVFHPNIVSQVTEEDESLSSNDLINDPRRTIDVPSMHIMHMQKPVYGEQKGNEGGGGGGGPGPEGRSSEVITEVDLPGRQPREALIPEEENPEESNPLQPQPQPPGTKPQNPELNPGGTTDNEGVNVTTRSSNTVISAPSQDNQEKSMSAMQKYYKTLELKDKLRVKEILNHLCKNLDKLDDVTSGAPIIETGPATTVFSAEKPKKSMYGRLKKGVANRFFRKRTTGNEPAAEQEEAPAAQEEAPAAEEEAPAAQEEAPAAEEEASAAQKEAPAAQEEAPAAGSSTGDDASGPPKSTMTLGGKKKRRHTFVRRKKKGKKRKKRTKTKKRLHKKR</sequence>
<protein>
    <submittedName>
        <fullName evidence="2">Uncharacterized protein</fullName>
    </submittedName>
</protein>
<feature type="region of interest" description="Disordered" evidence="1">
    <location>
        <begin position="288"/>
        <end position="404"/>
    </location>
</feature>
<feature type="compositionally biased region" description="Polar residues" evidence="1">
    <location>
        <begin position="353"/>
        <end position="369"/>
    </location>
</feature>
<accession>A0A6C0KI03</accession>
<evidence type="ECO:0000256" key="1">
    <source>
        <dbReference type="SAM" id="MobiDB-lite"/>
    </source>
</evidence>
<evidence type="ECO:0000313" key="2">
    <source>
        <dbReference type="EMBL" id="QHU17615.1"/>
    </source>
</evidence>
<dbReference type="AlphaFoldDB" id="A0A6C0KI03"/>
<feature type="compositionally biased region" description="Gly residues" evidence="1">
    <location>
        <begin position="122"/>
        <end position="133"/>
    </location>
</feature>
<feature type="region of interest" description="Disordered" evidence="1">
    <location>
        <begin position="1"/>
        <end position="100"/>
    </location>
</feature>
<reference evidence="2" key="1">
    <citation type="journal article" date="2020" name="Nature">
        <title>Giant virus diversity and host interactions through global metagenomics.</title>
        <authorList>
            <person name="Schulz F."/>
            <person name="Roux S."/>
            <person name="Paez-Espino D."/>
            <person name="Jungbluth S."/>
            <person name="Walsh D.A."/>
            <person name="Denef V.J."/>
            <person name="McMahon K.D."/>
            <person name="Konstantinidis K.T."/>
            <person name="Eloe-Fadrosh E.A."/>
            <person name="Kyrpides N.C."/>
            <person name="Woyke T."/>
        </authorList>
    </citation>
    <scope>NUCLEOTIDE SEQUENCE</scope>
    <source>
        <strain evidence="2">GVMAG-S-3300012919-55</strain>
    </source>
</reference>
<feature type="compositionally biased region" description="Basic residues" evidence="1">
    <location>
        <begin position="372"/>
        <end position="404"/>
    </location>
</feature>
<feature type="region of interest" description="Disordered" evidence="1">
    <location>
        <begin position="116"/>
        <end position="219"/>
    </location>
</feature>
<feature type="compositionally biased region" description="Polar residues" evidence="1">
    <location>
        <begin position="187"/>
        <end position="219"/>
    </location>
</feature>
<feature type="compositionally biased region" description="Low complexity" evidence="1">
    <location>
        <begin position="19"/>
        <end position="44"/>
    </location>
</feature>